<accession>A0A934IKL7</accession>
<feature type="domain" description="Calcineurin-like phosphoesterase" evidence="5">
    <location>
        <begin position="4"/>
        <end position="198"/>
    </location>
</feature>
<dbReference type="RefSeq" id="WP_198884134.1">
    <property type="nucleotide sequence ID" value="NZ_JAEKJA010000024.1"/>
</dbReference>
<evidence type="ECO:0000256" key="2">
    <source>
        <dbReference type="ARBA" id="ARBA00022801"/>
    </source>
</evidence>
<reference evidence="6" key="1">
    <citation type="submission" date="2020-12" db="EMBL/GenBank/DDBJ databases">
        <title>Bacterial taxonomy.</title>
        <authorList>
            <person name="Pan X."/>
        </authorList>
    </citation>
    <scope>NUCLEOTIDE SEQUENCE</scope>
    <source>
        <strain evidence="6">B2012</strain>
    </source>
</reference>
<comment type="caution">
    <text evidence="6">The sequence shown here is derived from an EMBL/GenBank/DDBJ whole genome shotgun (WGS) entry which is preliminary data.</text>
</comment>
<protein>
    <submittedName>
        <fullName evidence="6">Metallophosphoesterase</fullName>
    </submittedName>
</protein>
<dbReference type="Pfam" id="PF00149">
    <property type="entry name" value="Metallophos"/>
    <property type="match status" value="1"/>
</dbReference>
<sequence length="278" mass="30996">MPAFAHISDLHFGSEDPSTTRALIAELNRERLDLVILSGDLTLAARSGEYADARRFIDALKAPTIAVPGNHDITPFNLGERFLMPYRRWHRYVSAEIEPSWFGPEAAVVGLNTARRMRLRLNWSHGSLSRRQIVTLPARFAPAEANAFRIVVAHHPFIAEDTEDLSDRPRVLVKRAKAALQAFAAEGVDLVTAGHLHRTYAAAFDTPPATSAVITQEVAQSHRVTVIQAGTALSARTRGEPNSFNRIEIDGDTMEVHTVAWRGKRWERTDEPLVTIRR</sequence>
<evidence type="ECO:0000256" key="1">
    <source>
        <dbReference type="ARBA" id="ARBA00022723"/>
    </source>
</evidence>
<comment type="similarity">
    <text evidence="4">Belongs to the cyclic nucleotide phosphodiesterase class-III family.</text>
</comment>
<dbReference type="Gene3D" id="3.60.21.10">
    <property type="match status" value="1"/>
</dbReference>
<proteinExistence type="inferred from homology"/>
<keyword evidence="1" id="KW-0479">Metal-binding</keyword>
<gene>
    <name evidence="6" type="ORF">JCR33_21210</name>
</gene>
<dbReference type="InterPro" id="IPR050884">
    <property type="entry name" value="CNP_phosphodiesterase-III"/>
</dbReference>
<dbReference type="InterPro" id="IPR004843">
    <property type="entry name" value="Calcineurin-like_PHP"/>
</dbReference>
<keyword evidence="2" id="KW-0378">Hydrolase</keyword>
<evidence type="ECO:0000313" key="7">
    <source>
        <dbReference type="Proteomes" id="UP000609531"/>
    </source>
</evidence>
<dbReference type="EMBL" id="JAEKJA010000024">
    <property type="protein sequence ID" value="MBJ3778233.1"/>
    <property type="molecule type" value="Genomic_DNA"/>
</dbReference>
<dbReference type="Proteomes" id="UP000609531">
    <property type="component" value="Unassembled WGS sequence"/>
</dbReference>
<dbReference type="GO" id="GO:0016787">
    <property type="term" value="F:hydrolase activity"/>
    <property type="evidence" value="ECO:0007669"/>
    <property type="project" value="UniProtKB-KW"/>
</dbReference>
<dbReference type="InterPro" id="IPR029052">
    <property type="entry name" value="Metallo-depent_PP-like"/>
</dbReference>
<dbReference type="SUPFAM" id="SSF56300">
    <property type="entry name" value="Metallo-dependent phosphatases"/>
    <property type="match status" value="1"/>
</dbReference>
<evidence type="ECO:0000313" key="6">
    <source>
        <dbReference type="EMBL" id="MBJ3778233.1"/>
    </source>
</evidence>
<dbReference type="AlphaFoldDB" id="A0A934IKL7"/>
<evidence type="ECO:0000256" key="3">
    <source>
        <dbReference type="ARBA" id="ARBA00023004"/>
    </source>
</evidence>
<organism evidence="6 7">
    <name type="scientific">Acuticoccus mangrovi</name>
    <dbReference type="NCBI Taxonomy" id="2796142"/>
    <lineage>
        <taxon>Bacteria</taxon>
        <taxon>Pseudomonadati</taxon>
        <taxon>Pseudomonadota</taxon>
        <taxon>Alphaproteobacteria</taxon>
        <taxon>Hyphomicrobiales</taxon>
        <taxon>Amorphaceae</taxon>
        <taxon>Acuticoccus</taxon>
    </lineage>
</organism>
<dbReference type="PANTHER" id="PTHR42988:SF2">
    <property type="entry name" value="CYCLIC NUCLEOTIDE PHOSPHODIESTERASE CBUA0032-RELATED"/>
    <property type="match status" value="1"/>
</dbReference>
<dbReference type="PANTHER" id="PTHR42988">
    <property type="entry name" value="PHOSPHOHYDROLASE"/>
    <property type="match status" value="1"/>
</dbReference>
<name>A0A934IKL7_9HYPH</name>
<dbReference type="GO" id="GO:0046872">
    <property type="term" value="F:metal ion binding"/>
    <property type="evidence" value="ECO:0007669"/>
    <property type="project" value="UniProtKB-KW"/>
</dbReference>
<evidence type="ECO:0000256" key="4">
    <source>
        <dbReference type="ARBA" id="ARBA00025742"/>
    </source>
</evidence>
<keyword evidence="7" id="KW-1185">Reference proteome</keyword>
<evidence type="ECO:0000259" key="5">
    <source>
        <dbReference type="Pfam" id="PF00149"/>
    </source>
</evidence>
<keyword evidence="3" id="KW-0408">Iron</keyword>